<dbReference type="Proteomes" id="UP000287872">
    <property type="component" value="Unassembled WGS sequence"/>
</dbReference>
<keyword evidence="1" id="KW-1133">Transmembrane helix</keyword>
<accession>A0A401UGM9</accession>
<protein>
    <submittedName>
        <fullName evidence="2">Uncharacterized protein</fullName>
    </submittedName>
</protein>
<proteinExistence type="predicted"/>
<dbReference type="EMBL" id="BHYK01000001">
    <property type="protein sequence ID" value="GCD08654.1"/>
    <property type="molecule type" value="Genomic_DNA"/>
</dbReference>
<reference evidence="2 3" key="1">
    <citation type="submission" date="2018-11" db="EMBL/GenBank/DDBJ databases">
        <title>Genome sequencing and assembly of Clostridium tagluense strain A121.</title>
        <authorList>
            <person name="Murakami T."/>
            <person name="Segawa T."/>
            <person name="Shcherbakova V.A."/>
            <person name="Mori H."/>
            <person name="Yoshimura Y."/>
        </authorList>
    </citation>
    <scope>NUCLEOTIDE SEQUENCE [LARGE SCALE GENOMIC DNA]</scope>
    <source>
        <strain evidence="2 3">A121</strain>
    </source>
</reference>
<evidence type="ECO:0000256" key="1">
    <source>
        <dbReference type="SAM" id="Phobius"/>
    </source>
</evidence>
<sequence length="50" mass="5843">MLMKPLINIIMKLKNNIIFIIAIYTIAILGCGYIFLFQPDAKVTYIYNQF</sequence>
<evidence type="ECO:0000313" key="2">
    <source>
        <dbReference type="EMBL" id="GCD08654.1"/>
    </source>
</evidence>
<gene>
    <name evidence="2" type="ORF">Ctaglu_02770</name>
</gene>
<comment type="caution">
    <text evidence="2">The sequence shown here is derived from an EMBL/GenBank/DDBJ whole genome shotgun (WGS) entry which is preliminary data.</text>
</comment>
<feature type="transmembrane region" description="Helical" evidence="1">
    <location>
        <begin position="16"/>
        <end position="36"/>
    </location>
</feature>
<evidence type="ECO:0000313" key="3">
    <source>
        <dbReference type="Proteomes" id="UP000287872"/>
    </source>
</evidence>
<dbReference type="PROSITE" id="PS51257">
    <property type="entry name" value="PROKAR_LIPOPROTEIN"/>
    <property type="match status" value="1"/>
</dbReference>
<organism evidence="2 3">
    <name type="scientific">Clostridium tagluense</name>
    <dbReference type="NCBI Taxonomy" id="360422"/>
    <lineage>
        <taxon>Bacteria</taxon>
        <taxon>Bacillati</taxon>
        <taxon>Bacillota</taxon>
        <taxon>Clostridia</taxon>
        <taxon>Eubacteriales</taxon>
        <taxon>Clostridiaceae</taxon>
        <taxon>Clostridium</taxon>
    </lineage>
</organism>
<keyword evidence="1" id="KW-0472">Membrane</keyword>
<keyword evidence="3" id="KW-1185">Reference proteome</keyword>
<keyword evidence="1" id="KW-0812">Transmembrane</keyword>
<name>A0A401UGM9_9CLOT</name>
<dbReference type="AlphaFoldDB" id="A0A401UGM9"/>